<name>A0ABS2TZD9_9ACTN</name>
<evidence type="ECO:0000313" key="1">
    <source>
        <dbReference type="EMBL" id="MBM9507866.1"/>
    </source>
</evidence>
<comment type="caution">
    <text evidence="1">The sequence shown here is derived from an EMBL/GenBank/DDBJ whole genome shotgun (WGS) entry which is preliminary data.</text>
</comment>
<dbReference type="EMBL" id="JADKYB010000014">
    <property type="protein sequence ID" value="MBM9507866.1"/>
    <property type="molecule type" value="Genomic_DNA"/>
</dbReference>
<evidence type="ECO:0000313" key="2">
    <source>
        <dbReference type="Proteomes" id="UP000749040"/>
    </source>
</evidence>
<sequence length="145" mass="15813">MASKEELKAAIHAAFDAAVPGGAEYTKVYASDMKQKNFIVYRSTTIHNYAVGFRPGSTELVILPVDEKNGRIIAGAPVAITDANRGTVKKRDLQGRFHIATKDGQNFRLTVIPSVPKIAAGFYQLPVDQKAEYEAFQGVKELICA</sequence>
<dbReference type="Proteomes" id="UP000749040">
    <property type="component" value="Unassembled WGS sequence"/>
</dbReference>
<keyword evidence="2" id="KW-1185">Reference proteome</keyword>
<gene>
    <name evidence="1" type="ORF">ITX44_25605</name>
</gene>
<dbReference type="RefSeq" id="WP_205359720.1">
    <property type="nucleotide sequence ID" value="NZ_JADKYB010000014.1"/>
</dbReference>
<organism evidence="1 2">
    <name type="scientific">Actinacidiphila acididurans</name>
    <dbReference type="NCBI Taxonomy" id="2784346"/>
    <lineage>
        <taxon>Bacteria</taxon>
        <taxon>Bacillati</taxon>
        <taxon>Actinomycetota</taxon>
        <taxon>Actinomycetes</taxon>
        <taxon>Kitasatosporales</taxon>
        <taxon>Streptomycetaceae</taxon>
        <taxon>Actinacidiphila</taxon>
    </lineage>
</organism>
<evidence type="ECO:0008006" key="3">
    <source>
        <dbReference type="Google" id="ProtNLM"/>
    </source>
</evidence>
<accession>A0ABS2TZD9</accession>
<protein>
    <recommendedName>
        <fullName evidence="3">DUF4384 domain-containing protein</fullName>
    </recommendedName>
</protein>
<proteinExistence type="predicted"/>
<reference evidence="1 2" key="1">
    <citation type="submission" date="2021-01" db="EMBL/GenBank/DDBJ databases">
        <title>Streptomyces acididurans sp. nov., isolated from a peat swamp forest soil.</title>
        <authorList>
            <person name="Chantavorakit T."/>
            <person name="Duangmal K."/>
        </authorList>
    </citation>
    <scope>NUCLEOTIDE SEQUENCE [LARGE SCALE GENOMIC DNA]</scope>
    <source>
        <strain evidence="1 2">KK5PA1</strain>
    </source>
</reference>